<keyword evidence="6" id="KW-0862">Zinc</keyword>
<feature type="active site" description="Nucleophile" evidence="5">
    <location>
        <position position="899"/>
    </location>
</feature>
<dbReference type="EC" id="3.5.1.23" evidence="2"/>
<gene>
    <name evidence="9" type="ORF">GEV33_009087</name>
</gene>
<comment type="caution">
    <text evidence="9">The sequence shown here is derived from an EMBL/GenBank/DDBJ whole genome shotgun (WGS) entry which is preliminary data.</text>
</comment>
<dbReference type="Pfam" id="PF04734">
    <property type="entry name" value="Ceramidase_alk"/>
    <property type="match status" value="3"/>
</dbReference>
<dbReference type="GO" id="GO:0016020">
    <property type="term" value="C:membrane"/>
    <property type="evidence" value="ECO:0007669"/>
    <property type="project" value="GOC"/>
</dbReference>
<organism evidence="9 10">
    <name type="scientific">Tenebrio molitor</name>
    <name type="common">Yellow mealworm beetle</name>
    <dbReference type="NCBI Taxonomy" id="7067"/>
    <lineage>
        <taxon>Eukaryota</taxon>
        <taxon>Metazoa</taxon>
        <taxon>Ecdysozoa</taxon>
        <taxon>Arthropoda</taxon>
        <taxon>Hexapoda</taxon>
        <taxon>Insecta</taxon>
        <taxon>Pterygota</taxon>
        <taxon>Neoptera</taxon>
        <taxon>Endopterygota</taxon>
        <taxon>Coleoptera</taxon>
        <taxon>Polyphaga</taxon>
        <taxon>Cucujiformia</taxon>
        <taxon>Tenebrionidae</taxon>
        <taxon>Tenebrio</taxon>
    </lineage>
</organism>
<comment type="cofactor">
    <cofactor evidence="6">
        <name>Zn(2+)</name>
        <dbReference type="ChEBI" id="CHEBI:29105"/>
    </cofactor>
    <text evidence="6">Binds 1 zinc ion per subunit.</text>
</comment>
<evidence type="ECO:0000256" key="5">
    <source>
        <dbReference type="PIRSR" id="PIRSR606823-1"/>
    </source>
</evidence>
<dbReference type="Gene3D" id="2.60.40.2300">
    <property type="entry name" value="Neutral/alkaline non-lysosomal ceramidase, C-terminal domain"/>
    <property type="match status" value="2"/>
</dbReference>
<dbReference type="GO" id="GO:0046512">
    <property type="term" value="P:sphingosine biosynthetic process"/>
    <property type="evidence" value="ECO:0007669"/>
    <property type="project" value="TreeGrafter"/>
</dbReference>
<accession>A0A8J6HFC6</accession>
<sequence>MGYAKLSQVGCGLHLRQFSRAFIVDDGENRAVFVSIDSLTMNHGVRRQVLKNLAALYNDTYTEKNLVLSGTHSHSTPGGFLMDLMLDIPCLGFVQESFDSLVDGITQSIINAHESMIEGKIFLTSGTLLDANINRSPASYLYNPEEERAKYDYDVDKEMVQLKFVRSSDNQPIGAINWFAVHPTSMNNTNCLVSSDNVGYASIQLEAYLNSGSLPGTGEFVGAFASSNLGDVSPNTKGPICIDTGEECDFVSSTCNGNVKTCIAFGPGDNMELFDQAEPEEVTGPVKYIHQYVDMPNEKATITLANGTEQEIQGCPPAMGYSFAGGTTDGPGEFDFAQGTITDNPFWDAVRNFVFPPTEEEIACHAPKPILVNTGGVDFPYSWQARIVTTQILLFGQVALIAVPGEFTTMSGRRLREAVQDTIITNGGPENTKPVLTGHSNVYTNYIATPEEYQRYEGGSTIYGPQTLNLYINKFKQLAAAMVKGETLDPGPTPHDFSSQLITLVFPAAADGTAEGQNFGDCLQQPAESVSSGDTVVVKFAGGNPRHNSLLGSTYISVEKATGDDWVVVATDANWETRYLWKRTNSDTGENEVTIEWDVGETVEPGEYRIRHNGHYKTESGAINPYEGSKAVILLLIIFQASQIAADYQIGVGRADCTGPVAEIIFMGYAKLSQVGCGLHLRQFSRAFIVDDGDNRAVFVSIDSATMNHGVRRQVLKNLAALYNDTYTEKNVVLSGTHSHSTPGGFLMDLMLDIPSLGFVQESFDTLVEGITQSIINAHESMVQGKIFLTSGTLLDANINRSPASYLYNPEEERAKYDHDVDKEMVQLKFVRSSDNQPIGAINWFAVHPTSMNNTNCLVSSDNVGYASIQLEAYLNNGSLPGTGEFVGAFASSNLGDVSPNTKGPICIDTGEECDFVSSTCNGNVKTCIAFGPGDNMELFHQEDREEVTGPVRYIHQYVDMPNEKATITLSNGIENGIQGCPSAMGYSFASGTTDGPGEFGFAQGTTTKNPLWDAVRNFISPPTKEQIACHAPKPILINTGEIDFPYEWQPQIVTTQILLFGQIALIAVPGEFTTMSGRRLRDAVQDTIISNGGPENTKPVITGHSNVYTNYIATPEEYQLQRYEGASTIFGPQTLNLYIKKYKELAAAMFKGESLDPGPTPPDFSSQLITLVFSAAADGTALGQNFGDCLQQPSESVSSGDTVVVKFAGGNPRHDSLHGSSFTSVEKATGDDWVVVATDANWETRYFWKRTNFVTGENEVTVEWDVGETVEPGEHTRMKSKAALLLLIIFQPSRTDADYQIGVGRGDCTGPAAEIIFVGYAKISQVGCGLHLRQFSRAFIIDDGDSRVVFVSVDSHSMAHVVKREVMRGLASLYNDTYTHENVILSGIHTHSTPGGWYMQFLLQVSTLGFAQESFDALVDGITRSIINAHENMVEGKIFLTNGTLLDANINRSPASYLYNPEEERAKYDHDVDKEMVQLKFVRSSDNQPIGAINWFAVHANSMNSTNCLVSSDNMGYASILLEAHLNNRSLPGTGEFVGAFASSNLGDVSPNTKGPICVDTGEQCDFLTSTCNGNVKTCIAFGPGDNMFESTRVIAGKLSDKAKELFCQEDPVEVTGPVKYIHQYVDMPSQKVTITLSNGTEQEIQGCTPALGYAFGGGTTDGPGEFPFNQGTESDSLFWNIIRNSIPTSTQEEKDCHAPKPILFNTGRANFPLPWQPRIVPTQILLFGQVALIAVPGEFTTMSGRRLRNAVQDTIISNGGPEDTKPVITGHSNDYTNYIATPEEYQLQRYEGASTIFGPQTLNLYINKYKELAAAMVKGETLDPGPTPPDSSSPAMTVLPAGPDGVGQNFGECLQQPDESVSSGDTVVVKFVS</sequence>
<name>A0A8J6HFC6_TENMO</name>
<dbReference type="GO" id="GO:0017040">
    <property type="term" value="F:N-acylsphingosine amidohydrolase activity"/>
    <property type="evidence" value="ECO:0007669"/>
    <property type="project" value="UniProtKB-EC"/>
</dbReference>
<dbReference type="PANTHER" id="PTHR12670:SF1">
    <property type="entry name" value="NEUTRAL CERAMIDASE"/>
    <property type="match status" value="1"/>
</dbReference>
<evidence type="ECO:0000313" key="10">
    <source>
        <dbReference type="Proteomes" id="UP000719412"/>
    </source>
</evidence>
<evidence type="ECO:0000256" key="2">
    <source>
        <dbReference type="ARBA" id="ARBA00011891"/>
    </source>
</evidence>
<proteinExistence type="inferred from homology"/>
<feature type="binding site" evidence="6">
    <location>
        <position position="1072"/>
    </location>
    <ligand>
        <name>Zn(2+)</name>
        <dbReference type="ChEBI" id="CHEBI:29105"/>
    </ligand>
</feature>
<dbReference type="Pfam" id="PF17048">
    <property type="entry name" value="Ceramidse_alk_C"/>
    <property type="match status" value="2"/>
</dbReference>
<keyword evidence="6" id="KW-0479">Metal-binding</keyword>
<dbReference type="PANTHER" id="PTHR12670">
    <property type="entry name" value="CERAMIDASE"/>
    <property type="match status" value="1"/>
</dbReference>
<evidence type="ECO:0000256" key="4">
    <source>
        <dbReference type="ARBA" id="ARBA00022801"/>
    </source>
</evidence>
<dbReference type="Proteomes" id="UP000719412">
    <property type="component" value="Unassembled WGS sequence"/>
</dbReference>
<reference evidence="9" key="2">
    <citation type="submission" date="2021-08" db="EMBL/GenBank/DDBJ databases">
        <authorList>
            <person name="Eriksson T."/>
        </authorList>
    </citation>
    <scope>NUCLEOTIDE SEQUENCE</scope>
    <source>
        <strain evidence="9">Stoneville</strain>
        <tissue evidence="9">Whole head</tissue>
    </source>
</reference>
<feature type="binding site" evidence="6">
    <location>
        <position position="738"/>
    </location>
    <ligand>
        <name>Zn(2+)</name>
        <dbReference type="ChEBI" id="CHEBI:29105"/>
    </ligand>
</feature>
<evidence type="ECO:0000256" key="1">
    <source>
        <dbReference type="ARBA" id="ARBA00009835"/>
    </source>
</evidence>
<evidence type="ECO:0000259" key="7">
    <source>
        <dbReference type="Pfam" id="PF04734"/>
    </source>
</evidence>
<dbReference type="InterPro" id="IPR006823">
    <property type="entry name" value="Ceramidase_alk"/>
</dbReference>
<dbReference type="EMBL" id="JABDTM020025023">
    <property type="protein sequence ID" value="KAH0813704.1"/>
    <property type="molecule type" value="Genomic_DNA"/>
</dbReference>
<feature type="binding site" evidence="6">
    <location>
        <position position="848"/>
    </location>
    <ligand>
        <name>Zn(2+)</name>
        <dbReference type="ChEBI" id="CHEBI:29105"/>
    </ligand>
</feature>
<evidence type="ECO:0000256" key="6">
    <source>
        <dbReference type="PIRSR" id="PIRSR606823-2"/>
    </source>
</evidence>
<evidence type="ECO:0000313" key="9">
    <source>
        <dbReference type="EMBL" id="KAH0813704.1"/>
    </source>
</evidence>
<comment type="similarity">
    <text evidence="1">Belongs to the neutral ceramidase family.</text>
</comment>
<keyword evidence="10" id="KW-1185">Reference proteome</keyword>
<dbReference type="GO" id="GO:0042759">
    <property type="term" value="P:long-chain fatty acid biosynthetic process"/>
    <property type="evidence" value="ECO:0007669"/>
    <property type="project" value="TreeGrafter"/>
</dbReference>
<evidence type="ECO:0000256" key="3">
    <source>
        <dbReference type="ARBA" id="ARBA00019235"/>
    </source>
</evidence>
<dbReference type="GO" id="GO:0005576">
    <property type="term" value="C:extracellular region"/>
    <property type="evidence" value="ECO:0007669"/>
    <property type="project" value="TreeGrafter"/>
</dbReference>
<reference evidence="9" key="1">
    <citation type="journal article" date="2020" name="J Insects Food Feed">
        <title>The yellow mealworm (Tenebrio molitor) genome: a resource for the emerging insects as food and feed industry.</title>
        <authorList>
            <person name="Eriksson T."/>
            <person name="Andere A."/>
            <person name="Kelstrup H."/>
            <person name="Emery V."/>
            <person name="Picard C."/>
        </authorList>
    </citation>
    <scope>NUCLEOTIDE SEQUENCE</scope>
    <source>
        <strain evidence="9">Stoneville</strain>
        <tissue evidence="9">Whole head</tissue>
    </source>
</reference>
<feature type="domain" description="Neutral/alkaline non-lysosomal ceramidase N-terminal" evidence="7">
    <location>
        <begin position="1300"/>
        <end position="1809"/>
    </location>
</feature>
<dbReference type="GO" id="GO:0046514">
    <property type="term" value="P:ceramide catabolic process"/>
    <property type="evidence" value="ECO:0007669"/>
    <property type="project" value="InterPro"/>
</dbReference>
<keyword evidence="4" id="KW-0378">Hydrolase</keyword>
<dbReference type="InterPro" id="IPR031329">
    <property type="entry name" value="NEUT/ALK_ceramidase_N"/>
</dbReference>
<feature type="domain" description="Neutral/alkaline non-lysosomal ceramidase C-terminal" evidence="8">
    <location>
        <begin position="1143"/>
        <end position="1276"/>
    </location>
</feature>
<feature type="domain" description="Neutral/alkaline non-lysosomal ceramidase N-terminal" evidence="7">
    <location>
        <begin position="1"/>
        <end position="473"/>
    </location>
</feature>
<dbReference type="InterPro" id="IPR038445">
    <property type="entry name" value="NCDase_C_sf"/>
</dbReference>
<feature type="domain" description="Neutral/alkaline non-lysosomal ceramidase C-terminal" evidence="8">
    <location>
        <begin position="475"/>
        <end position="629"/>
    </location>
</feature>
<protein>
    <recommendedName>
        <fullName evidence="3">Neutral ceramidase</fullName>
        <ecNumber evidence="2">3.5.1.23</ecNumber>
    </recommendedName>
</protein>
<evidence type="ECO:0000259" key="8">
    <source>
        <dbReference type="Pfam" id="PF17048"/>
    </source>
</evidence>
<dbReference type="GO" id="GO:0046872">
    <property type="term" value="F:metal ion binding"/>
    <property type="evidence" value="ECO:0007669"/>
    <property type="project" value="UniProtKB-KW"/>
</dbReference>
<feature type="binding site" evidence="6">
    <location>
        <position position="1112"/>
    </location>
    <ligand>
        <name>Zn(2+)</name>
        <dbReference type="ChEBI" id="CHEBI:29105"/>
    </ligand>
</feature>
<dbReference type="InterPro" id="IPR031331">
    <property type="entry name" value="NEUT/ALK_ceramidase_C"/>
</dbReference>
<feature type="domain" description="Neutral/alkaline non-lysosomal ceramidase N-terminal" evidence="7">
    <location>
        <begin position="648"/>
        <end position="1140"/>
    </location>
</feature>